<comment type="caution">
    <text evidence="2">The sequence shown here is derived from an EMBL/GenBank/DDBJ whole genome shotgun (WGS) entry which is preliminary data.</text>
</comment>
<dbReference type="EMBL" id="JXTB01000121">
    <property type="protein sequence ID" value="PON61451.1"/>
    <property type="molecule type" value="Genomic_DNA"/>
</dbReference>
<keyword evidence="1" id="KW-0472">Membrane</keyword>
<keyword evidence="1" id="KW-1133">Transmembrane helix</keyword>
<feature type="transmembrane region" description="Helical" evidence="1">
    <location>
        <begin position="34"/>
        <end position="61"/>
    </location>
</feature>
<evidence type="ECO:0008006" key="4">
    <source>
        <dbReference type="Google" id="ProtNLM"/>
    </source>
</evidence>
<evidence type="ECO:0000256" key="1">
    <source>
        <dbReference type="SAM" id="Phobius"/>
    </source>
</evidence>
<proteinExistence type="predicted"/>
<evidence type="ECO:0000313" key="2">
    <source>
        <dbReference type="EMBL" id="PON61451.1"/>
    </source>
</evidence>
<reference evidence="3" key="1">
    <citation type="submission" date="2016-06" db="EMBL/GenBank/DDBJ databases">
        <title>Parallel loss of symbiosis genes in relatives of nitrogen-fixing non-legume Parasponia.</title>
        <authorList>
            <person name="Van Velzen R."/>
            <person name="Holmer R."/>
            <person name="Bu F."/>
            <person name="Rutten L."/>
            <person name="Van Zeijl A."/>
            <person name="Liu W."/>
            <person name="Santuari L."/>
            <person name="Cao Q."/>
            <person name="Sharma T."/>
            <person name="Shen D."/>
            <person name="Roswanjaya Y."/>
            <person name="Wardhani T."/>
            <person name="Kalhor M.S."/>
            <person name="Jansen J."/>
            <person name="Van den Hoogen J."/>
            <person name="Gungor B."/>
            <person name="Hartog M."/>
            <person name="Hontelez J."/>
            <person name="Verver J."/>
            <person name="Yang W.-C."/>
            <person name="Schijlen E."/>
            <person name="Repin R."/>
            <person name="Schilthuizen M."/>
            <person name="Schranz E."/>
            <person name="Heidstra R."/>
            <person name="Miyata K."/>
            <person name="Fedorova E."/>
            <person name="Kohlen W."/>
            <person name="Bisseling T."/>
            <person name="Smit S."/>
            <person name="Geurts R."/>
        </authorList>
    </citation>
    <scope>NUCLEOTIDE SEQUENCE [LARGE SCALE GENOMIC DNA]</scope>
    <source>
        <strain evidence="3">cv. WU1-14</strain>
    </source>
</reference>
<dbReference type="AlphaFoldDB" id="A0A2P5CK83"/>
<keyword evidence="3" id="KW-1185">Reference proteome</keyword>
<protein>
    <recommendedName>
        <fullName evidence="4">Transmembrane protein</fullName>
    </recommendedName>
</protein>
<dbReference type="Proteomes" id="UP000237105">
    <property type="component" value="Unassembled WGS sequence"/>
</dbReference>
<name>A0A2P5CK83_PARAD</name>
<sequence length="181" mass="19831">MHGIWGCEERLAQSWHGGRGSIWSGRVPRGVSSVWPLCMLSPFLSLSFFLFGISSFLFLILCMGRGDVRGVWHGVGVGEGAAFGQGASWGQQRVATLPALWLSCPSPSSCSAFQASFSSCYTWKWGCERHLAWSWHWGRGSIRAGCLVVSAVCDHFACSLPFCPPLSPSQHAKEPFPRTLH</sequence>
<organism evidence="2 3">
    <name type="scientific">Parasponia andersonii</name>
    <name type="common">Sponia andersonii</name>
    <dbReference type="NCBI Taxonomy" id="3476"/>
    <lineage>
        <taxon>Eukaryota</taxon>
        <taxon>Viridiplantae</taxon>
        <taxon>Streptophyta</taxon>
        <taxon>Embryophyta</taxon>
        <taxon>Tracheophyta</taxon>
        <taxon>Spermatophyta</taxon>
        <taxon>Magnoliopsida</taxon>
        <taxon>eudicotyledons</taxon>
        <taxon>Gunneridae</taxon>
        <taxon>Pentapetalae</taxon>
        <taxon>rosids</taxon>
        <taxon>fabids</taxon>
        <taxon>Rosales</taxon>
        <taxon>Cannabaceae</taxon>
        <taxon>Parasponia</taxon>
    </lineage>
</organism>
<gene>
    <name evidence="2" type="ORF">PanWU01x14_145710</name>
</gene>
<keyword evidence="1" id="KW-0812">Transmembrane</keyword>
<evidence type="ECO:0000313" key="3">
    <source>
        <dbReference type="Proteomes" id="UP000237105"/>
    </source>
</evidence>
<accession>A0A2P5CK83</accession>